<protein>
    <submittedName>
        <fullName evidence="1">Uncharacterized protein</fullName>
    </submittedName>
</protein>
<accession>A0ACC2L4Y4</accession>
<dbReference type="Proteomes" id="UP001234297">
    <property type="component" value="Chromosome 6"/>
</dbReference>
<keyword evidence="2" id="KW-1185">Reference proteome</keyword>
<dbReference type="EMBL" id="CM056814">
    <property type="protein sequence ID" value="KAJ8628157.1"/>
    <property type="molecule type" value="Genomic_DNA"/>
</dbReference>
<evidence type="ECO:0000313" key="1">
    <source>
        <dbReference type="EMBL" id="KAJ8628157.1"/>
    </source>
</evidence>
<gene>
    <name evidence="1" type="ORF">MRB53_021464</name>
</gene>
<organism evidence="1 2">
    <name type="scientific">Persea americana</name>
    <name type="common">Avocado</name>
    <dbReference type="NCBI Taxonomy" id="3435"/>
    <lineage>
        <taxon>Eukaryota</taxon>
        <taxon>Viridiplantae</taxon>
        <taxon>Streptophyta</taxon>
        <taxon>Embryophyta</taxon>
        <taxon>Tracheophyta</taxon>
        <taxon>Spermatophyta</taxon>
        <taxon>Magnoliopsida</taxon>
        <taxon>Magnoliidae</taxon>
        <taxon>Laurales</taxon>
        <taxon>Lauraceae</taxon>
        <taxon>Persea</taxon>
    </lineage>
</organism>
<sequence length="248" mass="27517">MWPFSPSLPPLTGRYGDVLSSRLNGHVFSITEKDIAHALSCHPSAGGFPNCPATPTVASITNEMCGGCFSKDNYTSTCRSYLSRRMWLIDQVLRANAFPTYHKDERRGDFLEIFYAIHSGYAVSLPHMIFQEMYKVNKLLKESKKDLEKKRPLPLPHLLTLLFLNRAGPTDVPFPIPSDEESIPCSELYGEVHWTQSVTSILRNIQHANPTMMPGVAALVVDPQVHPQAPPVVPPPAGPADPFSMSYA</sequence>
<proteinExistence type="predicted"/>
<evidence type="ECO:0000313" key="2">
    <source>
        <dbReference type="Proteomes" id="UP001234297"/>
    </source>
</evidence>
<comment type="caution">
    <text evidence="1">The sequence shown here is derived from an EMBL/GenBank/DDBJ whole genome shotgun (WGS) entry which is preliminary data.</text>
</comment>
<reference evidence="1 2" key="1">
    <citation type="journal article" date="2022" name="Hortic Res">
        <title>A haplotype resolved chromosomal level avocado genome allows analysis of novel avocado genes.</title>
        <authorList>
            <person name="Nath O."/>
            <person name="Fletcher S.J."/>
            <person name="Hayward A."/>
            <person name="Shaw L.M."/>
            <person name="Masouleh A.K."/>
            <person name="Furtado A."/>
            <person name="Henry R.J."/>
            <person name="Mitter N."/>
        </authorList>
    </citation>
    <scope>NUCLEOTIDE SEQUENCE [LARGE SCALE GENOMIC DNA]</scope>
    <source>
        <strain evidence="2">cv. Hass</strain>
    </source>
</reference>
<name>A0ACC2L4Y4_PERAE</name>